<evidence type="ECO:0000256" key="4">
    <source>
        <dbReference type="ARBA" id="ARBA00022692"/>
    </source>
</evidence>
<keyword evidence="6 7" id="KW-0472">Membrane</keyword>
<feature type="transmembrane region" description="Helical" evidence="7">
    <location>
        <begin position="48"/>
        <end position="70"/>
    </location>
</feature>
<comment type="similarity">
    <text evidence="7">Belongs to the TRAP transporter large permease family.</text>
</comment>
<keyword evidence="3 7" id="KW-0997">Cell inner membrane</keyword>
<evidence type="ECO:0000256" key="6">
    <source>
        <dbReference type="ARBA" id="ARBA00023136"/>
    </source>
</evidence>
<evidence type="ECO:0000256" key="1">
    <source>
        <dbReference type="ARBA" id="ARBA00004429"/>
    </source>
</evidence>
<keyword evidence="10" id="KW-1185">Reference proteome</keyword>
<dbReference type="NCBIfam" id="TIGR00786">
    <property type="entry name" value="dctM"/>
    <property type="match status" value="1"/>
</dbReference>
<geneLocation type="plasmid" evidence="9 10">
    <name>p-SCP4</name>
</geneLocation>
<dbReference type="PANTHER" id="PTHR33362">
    <property type="entry name" value="SIALIC ACID TRAP TRANSPORTER PERMEASE PROTEIN SIAT-RELATED"/>
    <property type="match status" value="1"/>
</dbReference>
<name>A0ABX7FER8_9RHOB</name>
<evidence type="ECO:0000256" key="3">
    <source>
        <dbReference type="ARBA" id="ARBA00022519"/>
    </source>
</evidence>
<evidence type="ECO:0000313" key="9">
    <source>
        <dbReference type="EMBL" id="QRF68974.1"/>
    </source>
</evidence>
<proteinExistence type="inferred from homology"/>
<evidence type="ECO:0000256" key="2">
    <source>
        <dbReference type="ARBA" id="ARBA00022475"/>
    </source>
</evidence>
<comment type="subcellular location">
    <subcellularLocation>
        <location evidence="1 7">Cell inner membrane</location>
        <topology evidence="1 7">Multi-pass membrane protein</topology>
    </subcellularLocation>
</comment>
<keyword evidence="4 7" id="KW-0812">Transmembrane</keyword>
<comment type="caution">
    <text evidence="7">Lacks conserved residue(s) required for the propagation of feature annotation.</text>
</comment>
<evidence type="ECO:0000259" key="8">
    <source>
        <dbReference type="Pfam" id="PF06808"/>
    </source>
</evidence>
<keyword evidence="9" id="KW-0614">Plasmid</keyword>
<protein>
    <recommendedName>
        <fullName evidence="7">TRAP transporter large permease protein</fullName>
    </recommendedName>
</protein>
<feature type="transmembrane region" description="Helical" evidence="7">
    <location>
        <begin position="217"/>
        <end position="235"/>
    </location>
</feature>
<feature type="domain" description="TRAP C4-dicarboxylate transport system permease DctM subunit" evidence="8">
    <location>
        <begin position="7"/>
        <end position="415"/>
    </location>
</feature>
<feature type="transmembrane region" description="Helical" evidence="7">
    <location>
        <begin position="170"/>
        <end position="196"/>
    </location>
</feature>
<gene>
    <name evidence="9" type="ORF">GQA70_21635</name>
</gene>
<dbReference type="InterPro" id="IPR004681">
    <property type="entry name" value="TRAP_DctM"/>
</dbReference>
<dbReference type="InterPro" id="IPR010656">
    <property type="entry name" value="DctM"/>
</dbReference>
<comment type="subunit">
    <text evidence="7">The complex comprises the extracytoplasmic solute receptor protein and the two transmembrane proteins.</text>
</comment>
<evidence type="ECO:0000313" key="10">
    <source>
        <dbReference type="Proteomes" id="UP000596387"/>
    </source>
</evidence>
<comment type="function">
    <text evidence="7">Part of the tripartite ATP-independent periplasmic (TRAP) transport system.</text>
</comment>
<evidence type="ECO:0000256" key="5">
    <source>
        <dbReference type="ARBA" id="ARBA00022989"/>
    </source>
</evidence>
<feature type="transmembrane region" description="Helical" evidence="7">
    <location>
        <begin position="135"/>
        <end position="158"/>
    </location>
</feature>
<keyword evidence="2" id="KW-1003">Cell membrane</keyword>
<organism evidence="9 10">
    <name type="scientific">Ponticoccus alexandrii</name>
    <dbReference type="NCBI Taxonomy" id="1943633"/>
    <lineage>
        <taxon>Bacteria</taxon>
        <taxon>Pseudomonadati</taxon>
        <taxon>Pseudomonadota</taxon>
        <taxon>Alphaproteobacteria</taxon>
        <taxon>Rhodobacterales</taxon>
        <taxon>Roseobacteraceae</taxon>
        <taxon>Ponticoccus</taxon>
    </lineage>
</organism>
<feature type="transmembrane region" description="Helical" evidence="7">
    <location>
        <begin position="104"/>
        <end position="123"/>
    </location>
</feature>
<dbReference type="Proteomes" id="UP000596387">
    <property type="component" value="Plasmid p-SCP4"/>
</dbReference>
<feature type="transmembrane region" description="Helical" evidence="7">
    <location>
        <begin position="277"/>
        <end position="298"/>
    </location>
</feature>
<dbReference type="Pfam" id="PF06808">
    <property type="entry name" value="DctM"/>
    <property type="match status" value="1"/>
</dbReference>
<dbReference type="PIRSF" id="PIRSF006066">
    <property type="entry name" value="HI0050"/>
    <property type="match status" value="1"/>
</dbReference>
<dbReference type="RefSeq" id="WP_023852015.1">
    <property type="nucleotide sequence ID" value="NZ_CP047170.1"/>
</dbReference>
<reference evidence="9 10" key="1">
    <citation type="submission" date="2019-12" db="EMBL/GenBank/DDBJ databases">
        <title>Complete Genome Sequence of a Quorum-Sensing Bacterium,Rhodobacteraceae bacterium C31, Isolated from a marine microalgae symbiotic bacteria.</title>
        <authorList>
            <person name="Zhang Y."/>
        </authorList>
    </citation>
    <scope>NUCLEOTIDE SEQUENCE [LARGE SCALE GENOMIC DNA]</scope>
    <source>
        <strain evidence="9 10">C31</strain>
        <plasmid evidence="9 10">p-SCP4</plasmid>
    </source>
</reference>
<feature type="transmembrane region" description="Helical" evidence="7">
    <location>
        <begin position="393"/>
        <end position="414"/>
    </location>
</feature>
<evidence type="ECO:0000256" key="7">
    <source>
        <dbReference type="RuleBase" id="RU369079"/>
    </source>
</evidence>
<feature type="transmembrane region" description="Helical" evidence="7">
    <location>
        <begin position="356"/>
        <end position="381"/>
    </location>
</feature>
<accession>A0ABX7FER8</accession>
<sequence length="424" mass="44846">MPVVAIGLLLLLILLAVPVGAVLGLLGLVLDQVFTPMPMWRAIGEISWGASTEFTLMAIPLYILLGEIFLRSGIASDMYEALRKWLVWLPGGLMHANIAASTLFAATSGSSVATAATIGTVALPQQKKYGYGERMFLGSIAAGGTLGILIPPSINMIIYGVLTNTSIPQLYLAALLPGLVLATIFMMTIIAGAGLTRSGRVAERFSWAEKRAALRHLLPPGAIFVVIMGSIYAGIATPTEAAGLGVLAALVLAWSRRKLNAVLLMAAFENTMRTTGMIMLIVMLAYFLNFVLTGLGLSQVIADLLSGADLSPLQTILLVIAFYLVLGCVMETLSMMIATLPIVAPIVFAAGYDPVWFGVVMMMLVELAMITPPIGVNLYVVQGVRTSGSIRDVILGSMPFVLAILAMILFLVAMPDVVTIFAGG</sequence>
<dbReference type="PANTHER" id="PTHR33362:SF5">
    <property type="entry name" value="C4-DICARBOXYLATE TRAP TRANSPORTER LARGE PERMEASE PROTEIN DCTM"/>
    <property type="match status" value="1"/>
</dbReference>
<keyword evidence="5 7" id="KW-1133">Transmembrane helix</keyword>
<keyword evidence="7" id="KW-0813">Transport</keyword>
<dbReference type="EMBL" id="CP047170">
    <property type="protein sequence ID" value="QRF68974.1"/>
    <property type="molecule type" value="Genomic_DNA"/>
</dbReference>